<sequence>MSSESVQQKWWYKPATAFGLGFLFLVVTAALGAFLRYLFVDPPAWATYKHFLHAHSHIAFLGWVYNALFGLILLYFIPQGKQRGLMRLFWLTQIATVGMLIFFPIQGYARESIVFSTLHIFFSWAFAAGAWKRLQSRSQVARRYLKLGLFFMIISSLGPFALGPMMVNGMGGSPWYYGAIYYYLHFQYNGWFIFALLALLYQYLDVQDMRIARAAASAALLLFTLGVFLSLSLSVLWAEQQGWLYALAALAGVLQLAGCYFLYRSLQPASKDLWRRFAPLVKQLLLFAALAFLLKNVLQLVAALPALSDLAFSNRNFIIAFLHLIFLGVVSPLLLAEGFRRRWLVPDPANRILIYLFLLAFIGSQLLLTGLYIPGFTPLLAPVYARGMLYLSLAMFVCLAVLGMRSARTRGSSGQAGQGYR</sequence>
<name>M7NNT7_9BACT</name>
<protein>
    <submittedName>
        <fullName evidence="2">Uncharacterized protein</fullName>
    </submittedName>
</protein>
<dbReference type="AlphaFoldDB" id="M7NNT7"/>
<comment type="caution">
    <text evidence="2">The sequence shown here is derived from an EMBL/GenBank/DDBJ whole genome shotgun (WGS) entry which is preliminary data.</text>
</comment>
<dbReference type="Proteomes" id="UP000011910">
    <property type="component" value="Unassembled WGS sequence"/>
</dbReference>
<evidence type="ECO:0000313" key="2">
    <source>
        <dbReference type="EMBL" id="EMR03380.1"/>
    </source>
</evidence>
<dbReference type="eggNOG" id="COG2010">
    <property type="taxonomic scope" value="Bacteria"/>
</dbReference>
<feature type="transmembrane region" description="Helical" evidence="1">
    <location>
        <begin position="143"/>
        <end position="162"/>
    </location>
</feature>
<feature type="transmembrane region" description="Helical" evidence="1">
    <location>
        <begin position="58"/>
        <end position="76"/>
    </location>
</feature>
<dbReference type="InterPro" id="IPR036927">
    <property type="entry name" value="Cyt_c_oxase-like_su1_sf"/>
</dbReference>
<dbReference type="EMBL" id="AODQ01000027">
    <property type="protein sequence ID" value="EMR03380.1"/>
    <property type="molecule type" value="Genomic_DNA"/>
</dbReference>
<feature type="transmembrane region" description="Helical" evidence="1">
    <location>
        <begin position="12"/>
        <end position="38"/>
    </location>
</feature>
<feature type="transmembrane region" description="Helical" evidence="1">
    <location>
        <begin position="182"/>
        <end position="204"/>
    </location>
</feature>
<keyword evidence="1" id="KW-0812">Transmembrane</keyword>
<feature type="transmembrane region" description="Helical" evidence="1">
    <location>
        <begin position="284"/>
        <end position="305"/>
    </location>
</feature>
<feature type="transmembrane region" description="Helical" evidence="1">
    <location>
        <begin position="352"/>
        <end position="373"/>
    </location>
</feature>
<reference evidence="2 3" key="1">
    <citation type="journal article" date="2013" name="Genome Announc.">
        <title>Draft Genome Sequence of Cesiribacter andamanensis Strain AMV16T, Isolated from a Soil Sample from a Mud Volcano in the Andaman Islands, India.</title>
        <authorList>
            <person name="Shivaji S."/>
            <person name="Ara S."/>
            <person name="Begum Z."/>
            <person name="Srinivas T.N."/>
            <person name="Singh A."/>
            <person name="Kumar Pinnaka A."/>
        </authorList>
    </citation>
    <scope>NUCLEOTIDE SEQUENCE [LARGE SCALE GENOMIC DNA]</scope>
    <source>
        <strain evidence="2 3">AMV16</strain>
    </source>
</reference>
<proteinExistence type="predicted"/>
<evidence type="ECO:0000313" key="3">
    <source>
        <dbReference type="Proteomes" id="UP000011910"/>
    </source>
</evidence>
<feature type="transmembrane region" description="Helical" evidence="1">
    <location>
        <begin position="216"/>
        <end position="237"/>
    </location>
</feature>
<feature type="transmembrane region" description="Helical" evidence="1">
    <location>
        <begin position="243"/>
        <end position="263"/>
    </location>
</feature>
<dbReference type="PATRIC" id="fig|1279009.4.peg.1502"/>
<organism evidence="2 3">
    <name type="scientific">Cesiribacter andamanensis AMV16</name>
    <dbReference type="NCBI Taxonomy" id="1279009"/>
    <lineage>
        <taxon>Bacteria</taxon>
        <taxon>Pseudomonadati</taxon>
        <taxon>Bacteroidota</taxon>
        <taxon>Cytophagia</taxon>
        <taxon>Cytophagales</taxon>
        <taxon>Cesiribacteraceae</taxon>
        <taxon>Cesiribacter</taxon>
    </lineage>
</organism>
<feature type="transmembrane region" description="Helical" evidence="1">
    <location>
        <begin position="317"/>
        <end position="340"/>
    </location>
</feature>
<evidence type="ECO:0000256" key="1">
    <source>
        <dbReference type="SAM" id="Phobius"/>
    </source>
</evidence>
<feature type="transmembrane region" description="Helical" evidence="1">
    <location>
        <begin position="88"/>
        <end position="107"/>
    </location>
</feature>
<keyword evidence="3" id="KW-1185">Reference proteome</keyword>
<keyword evidence="1" id="KW-1133">Transmembrane helix</keyword>
<feature type="transmembrane region" description="Helical" evidence="1">
    <location>
        <begin position="113"/>
        <end position="131"/>
    </location>
</feature>
<dbReference type="RefSeq" id="WP_009194883.1">
    <property type="nucleotide sequence ID" value="NZ_AODQ01000027.1"/>
</dbReference>
<accession>M7NNT7</accession>
<keyword evidence="1" id="KW-0472">Membrane</keyword>
<dbReference type="STRING" id="1279009.ADICEAN_01484"/>
<dbReference type="OrthoDB" id="2827525at2"/>
<gene>
    <name evidence="2" type="ORF">ADICEAN_01484</name>
</gene>
<feature type="transmembrane region" description="Helical" evidence="1">
    <location>
        <begin position="379"/>
        <end position="402"/>
    </location>
</feature>
<dbReference type="Gene3D" id="1.20.210.10">
    <property type="entry name" value="Cytochrome c oxidase-like, subunit I domain"/>
    <property type="match status" value="1"/>
</dbReference>